<organism evidence="1 2">
    <name type="scientific">Acidithiobacillus thiooxidans ATCC 19377</name>
    <dbReference type="NCBI Taxonomy" id="637390"/>
    <lineage>
        <taxon>Bacteria</taxon>
        <taxon>Pseudomonadati</taxon>
        <taxon>Pseudomonadota</taxon>
        <taxon>Acidithiobacillia</taxon>
        <taxon>Acidithiobacillales</taxon>
        <taxon>Acidithiobacillaceae</taxon>
        <taxon>Acidithiobacillus</taxon>
    </lineage>
</organism>
<dbReference type="Gene3D" id="1.10.8.80">
    <property type="entry name" value="Magnesium chelatase subunit I, C-Terminal domain"/>
    <property type="match status" value="1"/>
</dbReference>
<evidence type="ECO:0000313" key="1">
    <source>
        <dbReference type="EMBL" id="TQN50307.1"/>
    </source>
</evidence>
<evidence type="ECO:0000313" key="2">
    <source>
        <dbReference type="Proteomes" id="UP000315403"/>
    </source>
</evidence>
<sequence>MQNINLSTHQHAEILARQLIPNDDFEDPFWVIGARRLTAAIISDMNQNHGDTWGFPQLKERANAVLADADTLKRIVQSEDPEAITLISGYPDSLTAKSICATMLAHLNRHLNSVGYRGTTRHAD</sequence>
<accession>A0A543Q1U3</accession>
<comment type="caution">
    <text evidence="1">The sequence shown here is derived from an EMBL/GenBank/DDBJ whole genome shotgun (WGS) entry which is preliminary data.</text>
</comment>
<protein>
    <submittedName>
        <fullName evidence="1">Uncharacterized protein</fullName>
    </submittedName>
</protein>
<name>A0A543Q1U3_ACITH</name>
<dbReference type="EMBL" id="SZUV01000001">
    <property type="protein sequence ID" value="TQN50307.1"/>
    <property type="molecule type" value="Genomic_DNA"/>
</dbReference>
<dbReference type="Proteomes" id="UP000315403">
    <property type="component" value="Unassembled WGS sequence"/>
</dbReference>
<dbReference type="AlphaFoldDB" id="A0A543Q1U3"/>
<proteinExistence type="predicted"/>
<gene>
    <name evidence="1" type="ORF">DLNHIDIE_00160</name>
</gene>
<reference evidence="1 2" key="1">
    <citation type="submission" date="2019-03" db="EMBL/GenBank/DDBJ databases">
        <title>New insights into Acidothiobacillus thiooxidans sulfur metabolism through coupled gene expression, solution geochemistry, microscopy and spectroscopy analyses.</title>
        <authorList>
            <person name="Camacho D."/>
            <person name="Frazao R."/>
            <person name="Fouillen A."/>
            <person name="Nanci A."/>
            <person name="Lang B.F."/>
            <person name="Apte S.C."/>
            <person name="Baron C."/>
            <person name="Warren L.A."/>
        </authorList>
    </citation>
    <scope>NUCLEOTIDE SEQUENCE [LARGE SCALE GENOMIC DNA]</scope>
    <source>
        <strain evidence="1 2">ATCC 19377</strain>
    </source>
</reference>
<dbReference type="RefSeq" id="WP_158627746.1">
    <property type="nucleotide sequence ID" value="NZ_SZUV01000001.1"/>
</dbReference>